<dbReference type="PROSITE" id="PS51918">
    <property type="entry name" value="RADICAL_SAM"/>
    <property type="match status" value="1"/>
</dbReference>
<evidence type="ECO:0000256" key="2">
    <source>
        <dbReference type="ARBA" id="ARBA00006100"/>
    </source>
</evidence>
<evidence type="ECO:0000256" key="7">
    <source>
        <dbReference type="ARBA" id="ARBA00023004"/>
    </source>
</evidence>
<dbReference type="SFLD" id="SFLDG01065">
    <property type="entry name" value="anaerobic_coproporphyrinogen-I"/>
    <property type="match status" value="2"/>
</dbReference>
<dbReference type="InterPro" id="IPR013785">
    <property type="entry name" value="Aldolase_TIM"/>
</dbReference>
<evidence type="ECO:0000313" key="12">
    <source>
        <dbReference type="EMBL" id="MTD95072.1"/>
    </source>
</evidence>
<dbReference type="PANTHER" id="PTHR13932:SF5">
    <property type="entry name" value="RADICAL S-ADENOSYL METHIONINE DOMAIN-CONTAINING PROTEIN 1, MITOCHONDRIAL"/>
    <property type="match status" value="1"/>
</dbReference>
<dbReference type="Gene3D" id="3.20.20.70">
    <property type="entry name" value="Aldolase class I"/>
    <property type="match status" value="1"/>
</dbReference>
<comment type="subcellular location">
    <subcellularLocation>
        <location evidence="10">Cytoplasm</location>
    </subcellularLocation>
</comment>
<name>A0A6I3KMU6_9HYPH</name>
<evidence type="ECO:0000256" key="8">
    <source>
        <dbReference type="ARBA" id="ARBA00023014"/>
    </source>
</evidence>
<evidence type="ECO:0000313" key="13">
    <source>
        <dbReference type="Proteomes" id="UP000440694"/>
    </source>
</evidence>
<keyword evidence="9 10" id="KW-0143">Chaperone</keyword>
<dbReference type="Proteomes" id="UP000440694">
    <property type="component" value="Unassembled WGS sequence"/>
</dbReference>
<dbReference type="GO" id="GO:0004109">
    <property type="term" value="F:coproporphyrinogen oxidase activity"/>
    <property type="evidence" value="ECO:0007669"/>
    <property type="project" value="InterPro"/>
</dbReference>
<keyword evidence="8 10" id="KW-0411">Iron-sulfur</keyword>
<dbReference type="InterPro" id="IPR010723">
    <property type="entry name" value="HemN_C"/>
</dbReference>
<dbReference type="SMART" id="SM00729">
    <property type="entry name" value="Elp3"/>
    <property type="match status" value="1"/>
</dbReference>
<dbReference type="InterPro" id="IPR058240">
    <property type="entry name" value="rSAM_sf"/>
</dbReference>
<keyword evidence="13" id="KW-1185">Reference proteome</keyword>
<dbReference type="GO" id="GO:0005737">
    <property type="term" value="C:cytoplasm"/>
    <property type="evidence" value="ECO:0007669"/>
    <property type="project" value="UniProtKB-SubCell"/>
</dbReference>
<keyword evidence="4 10" id="KW-0349">Heme</keyword>
<keyword evidence="6 10" id="KW-0479">Metal-binding</keyword>
<dbReference type="SFLD" id="SFLDF00288">
    <property type="entry name" value="HemN-like__clustered_with_nucl"/>
    <property type="match status" value="1"/>
</dbReference>
<dbReference type="PANTHER" id="PTHR13932">
    <property type="entry name" value="COPROPORPHYRINIGEN III OXIDASE"/>
    <property type="match status" value="1"/>
</dbReference>
<accession>A0A6I3KMU6</accession>
<dbReference type="InterPro" id="IPR034505">
    <property type="entry name" value="Coproporphyrinogen-III_oxidase"/>
</dbReference>
<dbReference type="SFLD" id="SFLDF00562">
    <property type="entry name" value="HemN-like__clustered_with_heat"/>
    <property type="match status" value="1"/>
</dbReference>
<dbReference type="GO" id="GO:0046872">
    <property type="term" value="F:metal ion binding"/>
    <property type="evidence" value="ECO:0007669"/>
    <property type="project" value="UniProtKB-UniRule"/>
</dbReference>
<organism evidence="12 13">
    <name type="scientific">Hyphomicrobium album</name>
    <dbReference type="NCBI Taxonomy" id="2665159"/>
    <lineage>
        <taxon>Bacteria</taxon>
        <taxon>Pseudomonadati</taxon>
        <taxon>Pseudomonadota</taxon>
        <taxon>Alphaproteobacteria</taxon>
        <taxon>Hyphomicrobiales</taxon>
        <taxon>Hyphomicrobiaceae</taxon>
        <taxon>Hyphomicrobium</taxon>
    </lineage>
</organism>
<keyword evidence="10" id="KW-0004">4Fe-4S</keyword>
<evidence type="ECO:0000256" key="9">
    <source>
        <dbReference type="ARBA" id="ARBA00023186"/>
    </source>
</evidence>
<comment type="cofactor">
    <cofactor evidence="1">
        <name>[4Fe-4S] cluster</name>
        <dbReference type="ChEBI" id="CHEBI:49883"/>
    </cofactor>
</comment>
<feature type="domain" description="Radical SAM core" evidence="11">
    <location>
        <begin position="2"/>
        <end position="235"/>
    </location>
</feature>
<dbReference type="InterPro" id="IPR004559">
    <property type="entry name" value="HemW-like"/>
</dbReference>
<dbReference type="Pfam" id="PF06969">
    <property type="entry name" value="HemN_C"/>
    <property type="match status" value="1"/>
</dbReference>
<keyword evidence="7 10" id="KW-0408">Iron</keyword>
<dbReference type="Pfam" id="PF04055">
    <property type="entry name" value="Radical_SAM"/>
    <property type="match status" value="1"/>
</dbReference>
<evidence type="ECO:0000256" key="5">
    <source>
        <dbReference type="ARBA" id="ARBA00022691"/>
    </source>
</evidence>
<proteinExistence type="inferred from homology"/>
<dbReference type="EMBL" id="WMBQ01000001">
    <property type="protein sequence ID" value="MTD95072.1"/>
    <property type="molecule type" value="Genomic_DNA"/>
</dbReference>
<keyword evidence="10" id="KW-0963">Cytoplasm</keyword>
<reference evidence="12 13" key="1">
    <citation type="submission" date="2019-11" db="EMBL/GenBank/DDBJ databases">
        <title>Identification of a novel strain.</title>
        <authorList>
            <person name="Xu Q."/>
            <person name="Wang G."/>
        </authorList>
    </citation>
    <scope>NUCLEOTIDE SEQUENCE [LARGE SCALE GENOMIC DNA]</scope>
    <source>
        <strain evidence="13">xq</strain>
    </source>
</reference>
<evidence type="ECO:0000256" key="10">
    <source>
        <dbReference type="RuleBase" id="RU364116"/>
    </source>
</evidence>
<dbReference type="SUPFAM" id="SSF102114">
    <property type="entry name" value="Radical SAM enzymes"/>
    <property type="match status" value="1"/>
</dbReference>
<dbReference type="RefSeq" id="WP_154739419.1">
    <property type="nucleotide sequence ID" value="NZ_WMBQ01000001.1"/>
</dbReference>
<evidence type="ECO:0000256" key="6">
    <source>
        <dbReference type="ARBA" id="ARBA00022723"/>
    </source>
</evidence>
<gene>
    <name evidence="12" type="ORF">GIW81_12090</name>
</gene>
<dbReference type="SFLD" id="SFLDS00029">
    <property type="entry name" value="Radical_SAM"/>
    <property type="match status" value="2"/>
</dbReference>
<dbReference type="AlphaFoldDB" id="A0A6I3KMU6"/>
<dbReference type="InterPro" id="IPR007197">
    <property type="entry name" value="rSAM"/>
</dbReference>
<dbReference type="InterPro" id="IPR006638">
    <property type="entry name" value="Elp3/MiaA/NifB-like_rSAM"/>
</dbReference>
<evidence type="ECO:0000256" key="4">
    <source>
        <dbReference type="ARBA" id="ARBA00022617"/>
    </source>
</evidence>
<comment type="caution">
    <text evidence="12">The sequence shown here is derived from an EMBL/GenBank/DDBJ whole genome shotgun (WGS) entry which is preliminary data.</text>
</comment>
<evidence type="ECO:0000256" key="1">
    <source>
        <dbReference type="ARBA" id="ARBA00001966"/>
    </source>
</evidence>
<keyword evidence="5 10" id="KW-0949">S-adenosyl-L-methionine</keyword>
<comment type="function">
    <text evidence="10">Probably acts as a heme chaperone, transferring heme to an unknown acceptor. Binds one molecule of heme per monomer, possibly covalently. Binds 1 [4Fe-4S] cluster. The cluster is coordinated with 3 cysteines and an exchangeable S-adenosyl-L-methionine.</text>
</comment>
<sequence length="401" mass="43546">MPASDAGFGVYVHWPFCAQKCPYCDFNSHVRFGGIDEDRFRAAFLRELEHTAERLGKRRVASIFFGGGTPSLMQPETVAAILDKIAALWSVDPGAEITLEANPGSVEAGRFRGYRAAGVNRVSLGVQSLRDDILKSLGRIHSVAEAKAAIEIARSTFDRFSFDLIYARPGQTVAAWREELREALAIAGQHLSLYQLTIEPDTPFAALHAAGKLVVPEEDLALALYDATQEMTAAAGLPAYEISNHAASDEESGHNLLYWRYGEYAGIGPGAHGRLLLGRARHATSTERNPEAWAGRVETHGHGIIEETPLAAAEEADEMLLMGLRLGEGVDLDRLERVCGARPSVAAVAELTQRGLIEAIPATSRIRATGSGRFILNEIVLRLAMSFTRSRLPLRLPPAAE</sequence>
<comment type="similarity">
    <text evidence="2">Belongs to the anaerobic coproporphyrinogen-III oxidase family. HemW subfamily.</text>
</comment>
<evidence type="ECO:0000256" key="3">
    <source>
        <dbReference type="ARBA" id="ARBA00017228"/>
    </source>
</evidence>
<dbReference type="GO" id="GO:0051539">
    <property type="term" value="F:4 iron, 4 sulfur cluster binding"/>
    <property type="evidence" value="ECO:0007669"/>
    <property type="project" value="UniProtKB-UniRule"/>
</dbReference>
<dbReference type="CDD" id="cd01335">
    <property type="entry name" value="Radical_SAM"/>
    <property type="match status" value="1"/>
</dbReference>
<protein>
    <recommendedName>
        <fullName evidence="3 10">Heme chaperone HemW</fullName>
    </recommendedName>
</protein>
<dbReference type="NCBIfam" id="TIGR00539">
    <property type="entry name" value="hemN_rel"/>
    <property type="match status" value="1"/>
</dbReference>
<dbReference type="GO" id="GO:0006779">
    <property type="term" value="P:porphyrin-containing compound biosynthetic process"/>
    <property type="evidence" value="ECO:0007669"/>
    <property type="project" value="InterPro"/>
</dbReference>
<evidence type="ECO:0000259" key="11">
    <source>
        <dbReference type="PROSITE" id="PS51918"/>
    </source>
</evidence>